<reference evidence="3" key="1">
    <citation type="submission" date="2021-04" db="EMBL/GenBank/DDBJ databases">
        <authorList>
            <consortium name="Molecular Ecology Group"/>
        </authorList>
    </citation>
    <scope>NUCLEOTIDE SEQUENCE</scope>
</reference>
<proteinExistence type="predicted"/>
<evidence type="ECO:0000313" key="3">
    <source>
        <dbReference type="EMBL" id="CAG5120296.1"/>
    </source>
</evidence>
<feature type="non-terminal residue" evidence="3">
    <location>
        <position position="1"/>
    </location>
</feature>
<keyword evidence="2" id="KW-0812">Transmembrane</keyword>
<dbReference type="Proteomes" id="UP000678393">
    <property type="component" value="Unassembled WGS sequence"/>
</dbReference>
<comment type="caution">
    <text evidence="3">The sequence shown here is derived from an EMBL/GenBank/DDBJ whole genome shotgun (WGS) entry which is preliminary data.</text>
</comment>
<feature type="region of interest" description="Disordered" evidence="1">
    <location>
        <begin position="23"/>
        <end position="76"/>
    </location>
</feature>
<keyword evidence="4" id="KW-1185">Reference proteome</keyword>
<name>A0A8S3Z0Y1_9EUPU</name>
<keyword evidence="2" id="KW-1133">Transmembrane helix</keyword>
<dbReference type="EMBL" id="CAJHNH020000872">
    <property type="protein sequence ID" value="CAG5120296.1"/>
    <property type="molecule type" value="Genomic_DNA"/>
</dbReference>
<keyword evidence="2" id="KW-0472">Membrane</keyword>
<accession>A0A8S3Z0Y1</accession>
<protein>
    <submittedName>
        <fullName evidence="3">Uncharacterized protein</fullName>
    </submittedName>
</protein>
<evidence type="ECO:0000256" key="2">
    <source>
        <dbReference type="SAM" id="Phobius"/>
    </source>
</evidence>
<evidence type="ECO:0000256" key="1">
    <source>
        <dbReference type="SAM" id="MobiDB-lite"/>
    </source>
</evidence>
<evidence type="ECO:0000313" key="4">
    <source>
        <dbReference type="Proteomes" id="UP000678393"/>
    </source>
</evidence>
<sequence>MPGKLLAQYCPARSQTDAIIMNGGFHHAPGNKSTSGKTSHAANFNSGSRIDDQESAADPSQIRFLPKPDGQTSRTAWNRWSGKEKCLMLLSTFLFLLCVTFIVVAFTRDLHFRNQLR</sequence>
<feature type="transmembrane region" description="Helical" evidence="2">
    <location>
        <begin position="87"/>
        <end position="107"/>
    </location>
</feature>
<organism evidence="3 4">
    <name type="scientific">Candidula unifasciata</name>
    <dbReference type="NCBI Taxonomy" id="100452"/>
    <lineage>
        <taxon>Eukaryota</taxon>
        <taxon>Metazoa</taxon>
        <taxon>Spiralia</taxon>
        <taxon>Lophotrochozoa</taxon>
        <taxon>Mollusca</taxon>
        <taxon>Gastropoda</taxon>
        <taxon>Heterobranchia</taxon>
        <taxon>Euthyneura</taxon>
        <taxon>Panpulmonata</taxon>
        <taxon>Eupulmonata</taxon>
        <taxon>Stylommatophora</taxon>
        <taxon>Helicina</taxon>
        <taxon>Helicoidea</taxon>
        <taxon>Geomitridae</taxon>
        <taxon>Candidula</taxon>
    </lineage>
</organism>
<dbReference type="AlphaFoldDB" id="A0A8S3Z0Y1"/>
<gene>
    <name evidence="3" type="ORF">CUNI_LOCUS5854</name>
</gene>
<feature type="compositionally biased region" description="Polar residues" evidence="1">
    <location>
        <begin position="31"/>
        <end position="48"/>
    </location>
</feature>